<protein>
    <recommendedName>
        <fullName evidence="1">Glycosyltransferase 2-like domain-containing protein</fullName>
    </recommendedName>
</protein>
<dbReference type="SUPFAM" id="SSF53448">
    <property type="entry name" value="Nucleotide-diphospho-sugar transferases"/>
    <property type="match status" value="1"/>
</dbReference>
<dbReference type="Proteomes" id="UP000033815">
    <property type="component" value="Unassembled WGS sequence"/>
</dbReference>
<gene>
    <name evidence="2" type="ORF">UW25_C0002G0027</name>
</gene>
<dbReference type="InterPro" id="IPR050834">
    <property type="entry name" value="Glycosyltransf_2"/>
</dbReference>
<dbReference type="InterPro" id="IPR029044">
    <property type="entry name" value="Nucleotide-diphossugar_trans"/>
</dbReference>
<comment type="caution">
    <text evidence="2">The sequence shown here is derived from an EMBL/GenBank/DDBJ whole genome shotgun (WGS) entry which is preliminary data.</text>
</comment>
<organism evidence="2 3">
    <name type="scientific">Candidatus Nomurabacteria bacterium GW2011_GWB1_44_12</name>
    <dbReference type="NCBI Taxonomy" id="1618748"/>
    <lineage>
        <taxon>Bacteria</taxon>
        <taxon>Candidatus Nomuraibacteriota</taxon>
    </lineage>
</organism>
<evidence type="ECO:0000313" key="2">
    <source>
        <dbReference type="EMBL" id="KKT37081.1"/>
    </source>
</evidence>
<dbReference type="AlphaFoldDB" id="A0A837IAC1"/>
<dbReference type="InterPro" id="IPR001173">
    <property type="entry name" value="Glyco_trans_2-like"/>
</dbReference>
<sequence>MKNISIILPTHNGASYIKQSIESVLKQTHQNFELIIINDGSSDNSEEIIKSFLDTRIKYIKNDINLGLQKTLNLGINLAEGEYIARIDDDDFWNDEDKLIKQIELFKTNSKLVLVGTGMHAIDGAGNKKFDLILPETDKKIRGQILSRTSFIHSSVCFPKKAFLEVGGFDESERTKHVEDHDLWLKFGSLGKFHNIPSCSVTVRFHNKSVIGKNFRQQQYREMALIFKYGKYYPNFLQAVARSFLRIIFRMFVKPR</sequence>
<dbReference type="PANTHER" id="PTHR43685:SF11">
    <property type="entry name" value="GLYCOSYLTRANSFERASE TAGX-RELATED"/>
    <property type="match status" value="1"/>
</dbReference>
<evidence type="ECO:0000313" key="3">
    <source>
        <dbReference type="Proteomes" id="UP000033815"/>
    </source>
</evidence>
<evidence type="ECO:0000259" key="1">
    <source>
        <dbReference type="Pfam" id="PF00535"/>
    </source>
</evidence>
<accession>A0A837IAC1</accession>
<dbReference type="Gene3D" id="3.90.550.10">
    <property type="entry name" value="Spore Coat Polysaccharide Biosynthesis Protein SpsA, Chain A"/>
    <property type="match status" value="1"/>
</dbReference>
<proteinExistence type="predicted"/>
<name>A0A837IAC1_9BACT</name>
<feature type="domain" description="Glycosyltransferase 2-like" evidence="1">
    <location>
        <begin position="5"/>
        <end position="158"/>
    </location>
</feature>
<dbReference type="Pfam" id="PF00535">
    <property type="entry name" value="Glycos_transf_2"/>
    <property type="match status" value="1"/>
</dbReference>
<reference evidence="2 3" key="1">
    <citation type="journal article" date="2015" name="Nature">
        <title>rRNA introns, odd ribosomes, and small enigmatic genomes across a large radiation of phyla.</title>
        <authorList>
            <person name="Brown C.T."/>
            <person name="Hug L.A."/>
            <person name="Thomas B.C."/>
            <person name="Sharon I."/>
            <person name="Castelle C.J."/>
            <person name="Singh A."/>
            <person name="Wilkins M.J."/>
            <person name="Williams K.H."/>
            <person name="Banfield J.F."/>
        </authorList>
    </citation>
    <scope>NUCLEOTIDE SEQUENCE [LARGE SCALE GENOMIC DNA]</scope>
</reference>
<dbReference type="PANTHER" id="PTHR43685">
    <property type="entry name" value="GLYCOSYLTRANSFERASE"/>
    <property type="match status" value="1"/>
</dbReference>
<dbReference type="EMBL" id="LCHP01000002">
    <property type="protein sequence ID" value="KKT37081.1"/>
    <property type="molecule type" value="Genomic_DNA"/>
</dbReference>
<dbReference type="CDD" id="cd00761">
    <property type="entry name" value="Glyco_tranf_GTA_type"/>
    <property type="match status" value="1"/>
</dbReference>